<sequence length="193" mass="20514">MIRRLAAGLSLAVTGLTVFVLYGPGDAGPAPRPAVAASVAAPTGADVHYAQMMVAHHEQAVRMSRTLLAKGAVPERIRLIAEFIAQDQQREIDQTNAWLTAWGRPTVAPSASAGEHGMLTEAQLGDLDRADTRTAPAVFLRLMIEHHQGAIVMSRSLLDGAAGNAHIRSLAKHVINEQTSENEAMSALLPMVS</sequence>
<name>A0ABT6WEK1_9ACTN</name>
<dbReference type="Pfam" id="PF03713">
    <property type="entry name" value="DUF305"/>
    <property type="match status" value="1"/>
</dbReference>
<dbReference type="PANTHER" id="PTHR36933">
    <property type="entry name" value="SLL0788 PROTEIN"/>
    <property type="match status" value="1"/>
</dbReference>
<organism evidence="2 3">
    <name type="scientific">Actinoplanes sandaracinus</name>
    <dbReference type="NCBI Taxonomy" id="3045177"/>
    <lineage>
        <taxon>Bacteria</taxon>
        <taxon>Bacillati</taxon>
        <taxon>Actinomycetota</taxon>
        <taxon>Actinomycetes</taxon>
        <taxon>Micromonosporales</taxon>
        <taxon>Micromonosporaceae</taxon>
        <taxon>Actinoplanes</taxon>
    </lineage>
</organism>
<protein>
    <submittedName>
        <fullName evidence="2">DUF305 domain-containing protein</fullName>
    </submittedName>
</protein>
<dbReference type="InterPro" id="IPR005183">
    <property type="entry name" value="DUF305_CopM-like"/>
</dbReference>
<gene>
    <name evidence="2" type="ORF">QLQ12_06015</name>
</gene>
<evidence type="ECO:0000313" key="2">
    <source>
        <dbReference type="EMBL" id="MDI6098157.1"/>
    </source>
</evidence>
<dbReference type="EMBL" id="JASCTH010000003">
    <property type="protein sequence ID" value="MDI6098157.1"/>
    <property type="molecule type" value="Genomic_DNA"/>
</dbReference>
<comment type="caution">
    <text evidence="2">The sequence shown here is derived from an EMBL/GenBank/DDBJ whole genome shotgun (WGS) entry which is preliminary data.</text>
</comment>
<dbReference type="Gene3D" id="1.20.1260.10">
    <property type="match status" value="1"/>
</dbReference>
<dbReference type="PANTHER" id="PTHR36933:SF1">
    <property type="entry name" value="SLL0788 PROTEIN"/>
    <property type="match status" value="1"/>
</dbReference>
<feature type="domain" description="DUF305" evidence="1">
    <location>
        <begin position="46"/>
        <end position="189"/>
    </location>
</feature>
<dbReference type="InterPro" id="IPR012347">
    <property type="entry name" value="Ferritin-like"/>
</dbReference>
<keyword evidence="3" id="KW-1185">Reference proteome</keyword>
<dbReference type="Proteomes" id="UP001241758">
    <property type="component" value="Unassembled WGS sequence"/>
</dbReference>
<evidence type="ECO:0000313" key="3">
    <source>
        <dbReference type="Proteomes" id="UP001241758"/>
    </source>
</evidence>
<accession>A0ABT6WEK1</accession>
<dbReference type="RefSeq" id="WP_282757668.1">
    <property type="nucleotide sequence ID" value="NZ_JASCTH010000003.1"/>
</dbReference>
<evidence type="ECO:0000259" key="1">
    <source>
        <dbReference type="Pfam" id="PF03713"/>
    </source>
</evidence>
<reference evidence="2 3" key="1">
    <citation type="submission" date="2023-05" db="EMBL/GenBank/DDBJ databases">
        <title>Actinoplanes sp. NEAU-A12 genome sequencing.</title>
        <authorList>
            <person name="Wang Z.-S."/>
        </authorList>
    </citation>
    <scope>NUCLEOTIDE SEQUENCE [LARGE SCALE GENOMIC DNA]</scope>
    <source>
        <strain evidence="2 3">NEAU-A12</strain>
    </source>
</reference>
<proteinExistence type="predicted"/>